<organism evidence="3 4">
    <name type="scientific">Drosophila pseudoobscura pseudoobscura</name>
    <name type="common">Fruit fly</name>
    <dbReference type="NCBI Taxonomy" id="46245"/>
    <lineage>
        <taxon>Eukaryota</taxon>
        <taxon>Metazoa</taxon>
        <taxon>Ecdysozoa</taxon>
        <taxon>Arthropoda</taxon>
        <taxon>Hexapoda</taxon>
        <taxon>Insecta</taxon>
        <taxon>Pterygota</taxon>
        <taxon>Neoptera</taxon>
        <taxon>Endopterygota</taxon>
        <taxon>Diptera</taxon>
        <taxon>Brachycera</taxon>
        <taxon>Muscomorpha</taxon>
        <taxon>Ephydroidea</taxon>
        <taxon>Drosophilidae</taxon>
        <taxon>Drosophila</taxon>
        <taxon>Sophophora</taxon>
    </lineage>
</organism>
<feature type="domain" description="Calponin-homology (CH)" evidence="2">
    <location>
        <begin position="15"/>
        <end position="117"/>
    </location>
</feature>
<dbReference type="KEGG" id="dpo:6897206"/>
<name>A0A6I8V3N1_DROPS</name>
<evidence type="ECO:0000259" key="2">
    <source>
        <dbReference type="PROSITE" id="PS50021"/>
    </source>
</evidence>
<dbReference type="SUPFAM" id="SSF47576">
    <property type="entry name" value="Calponin-homology domain, CH-domain"/>
    <property type="match status" value="1"/>
</dbReference>
<dbReference type="Proteomes" id="UP000001819">
    <property type="component" value="Chromosome 2"/>
</dbReference>
<dbReference type="AlphaFoldDB" id="A0A6I8V3N1"/>
<reference evidence="3" key="1">
    <citation type="submission" date="2024-06" db="UniProtKB">
        <authorList>
            <consortium name="RefSeq"/>
        </authorList>
    </citation>
    <scope>NUCLEOTIDE SEQUENCE [LARGE SCALE GENOMIC DNA]</scope>
    <source>
        <strain evidence="3">MV2-25</strain>
    </source>
</reference>
<feature type="compositionally biased region" description="Polar residues" evidence="1">
    <location>
        <begin position="206"/>
        <end position="220"/>
    </location>
</feature>
<evidence type="ECO:0000313" key="4">
    <source>
        <dbReference type="RefSeq" id="XP_002137378.2"/>
    </source>
</evidence>
<keyword evidence="3" id="KW-1185">Reference proteome</keyword>
<dbReference type="PANTHER" id="PTHR10623">
    <property type="entry name" value="MICROTUBULE-ASSOCIATED PROTEIN RP/EB FAMILY MEMBER"/>
    <property type="match status" value="1"/>
</dbReference>
<sequence>MLNVYHTRNSNPSQNLSRKEIIKWINSTLNIDIKKLEALGSGAEYCQLFNQLHPGTINLKKVKHGSHLQADYQANFLLLQRALQKVGVDKDIQIGRMIVGGCRENLDFAQWFKKLYDRNIEKQDTVFQDVSEPSKPSFSKQSSSKRSSSNLSSSKRSSSNLSSSKRSSSKISSIKRSSSNLSSSKRSSSSLSSSSLSSSQRSSSSTVVPSGPLSQRSVSLLSRKHQPDFVGVLMRSMSG</sequence>
<dbReference type="PROSITE" id="PS50021">
    <property type="entry name" value="CH"/>
    <property type="match status" value="1"/>
</dbReference>
<dbReference type="Gene3D" id="1.10.418.10">
    <property type="entry name" value="Calponin-like domain"/>
    <property type="match status" value="1"/>
</dbReference>
<dbReference type="InterPro" id="IPR001715">
    <property type="entry name" value="CH_dom"/>
</dbReference>
<dbReference type="InterPro" id="IPR036872">
    <property type="entry name" value="CH_dom_sf"/>
</dbReference>
<gene>
    <name evidence="4" type="primary">LOC6897206</name>
</gene>
<evidence type="ECO:0000313" key="3">
    <source>
        <dbReference type="Proteomes" id="UP000001819"/>
    </source>
</evidence>
<dbReference type="InterPro" id="IPR027328">
    <property type="entry name" value="MAPRE"/>
</dbReference>
<dbReference type="InParanoid" id="A0A6I8V3N1"/>
<accession>A0A6I8V3N1</accession>
<dbReference type="Pfam" id="PF00307">
    <property type="entry name" value="CH"/>
    <property type="match status" value="1"/>
</dbReference>
<dbReference type="RefSeq" id="XP_002137378.2">
    <property type="nucleotide sequence ID" value="XM_002137342.2"/>
</dbReference>
<reference evidence="4" key="2">
    <citation type="submission" date="2025-08" db="UniProtKB">
        <authorList>
            <consortium name="RefSeq"/>
        </authorList>
    </citation>
    <scope>IDENTIFICATION</scope>
    <source>
        <strain evidence="4">MV-25-SWS-2005</strain>
        <tissue evidence="4">Whole body</tissue>
    </source>
</reference>
<dbReference type="CDD" id="cd00014">
    <property type="entry name" value="CH_SF"/>
    <property type="match status" value="1"/>
</dbReference>
<protein>
    <submittedName>
        <fullName evidence="4">Microtubule-associated protein RP/EB family member 2-like</fullName>
    </submittedName>
</protein>
<dbReference type="GO" id="GO:0008017">
    <property type="term" value="F:microtubule binding"/>
    <property type="evidence" value="ECO:0007669"/>
    <property type="project" value="InterPro"/>
</dbReference>
<feature type="region of interest" description="Disordered" evidence="1">
    <location>
        <begin position="127"/>
        <end position="239"/>
    </location>
</feature>
<proteinExistence type="predicted"/>
<evidence type="ECO:0000256" key="1">
    <source>
        <dbReference type="SAM" id="MobiDB-lite"/>
    </source>
</evidence>
<feature type="compositionally biased region" description="Low complexity" evidence="1">
    <location>
        <begin position="139"/>
        <end position="205"/>
    </location>
</feature>